<dbReference type="AlphaFoldDB" id="A0A9D4TVY1"/>
<accession>A0A9D4TVY1</accession>
<evidence type="ECO:0000313" key="1">
    <source>
        <dbReference type="EMBL" id="KAI3436151.1"/>
    </source>
</evidence>
<reference evidence="1" key="1">
    <citation type="journal article" date="2019" name="Plant J.">
        <title>Chlorella vulgaris genome assembly and annotation reveals the molecular basis for metabolic acclimation to high light conditions.</title>
        <authorList>
            <person name="Cecchin M."/>
            <person name="Marcolungo L."/>
            <person name="Rossato M."/>
            <person name="Girolomoni L."/>
            <person name="Cosentino E."/>
            <person name="Cuine S."/>
            <person name="Li-Beisson Y."/>
            <person name="Delledonne M."/>
            <person name="Ballottari M."/>
        </authorList>
    </citation>
    <scope>NUCLEOTIDE SEQUENCE</scope>
    <source>
        <strain evidence="1">211/11P</strain>
    </source>
</reference>
<dbReference type="EMBL" id="SIDB01000002">
    <property type="protein sequence ID" value="KAI3436151.1"/>
    <property type="molecule type" value="Genomic_DNA"/>
</dbReference>
<comment type="caution">
    <text evidence="1">The sequence shown here is derived from an EMBL/GenBank/DDBJ whole genome shotgun (WGS) entry which is preliminary data.</text>
</comment>
<evidence type="ECO:0000313" key="2">
    <source>
        <dbReference type="Proteomes" id="UP001055712"/>
    </source>
</evidence>
<reference evidence="1" key="2">
    <citation type="submission" date="2020-11" db="EMBL/GenBank/DDBJ databases">
        <authorList>
            <person name="Cecchin M."/>
            <person name="Marcolungo L."/>
            <person name="Rossato M."/>
            <person name="Girolomoni L."/>
            <person name="Cosentino E."/>
            <person name="Cuine S."/>
            <person name="Li-Beisson Y."/>
            <person name="Delledonne M."/>
            <person name="Ballottari M."/>
        </authorList>
    </citation>
    <scope>NUCLEOTIDE SEQUENCE</scope>
    <source>
        <strain evidence="1">211/11P</strain>
        <tissue evidence="1">Whole cell</tissue>
    </source>
</reference>
<dbReference type="OrthoDB" id="539512at2759"/>
<name>A0A9D4TVY1_CHLVU</name>
<dbReference type="Proteomes" id="UP001055712">
    <property type="component" value="Unassembled WGS sequence"/>
</dbReference>
<proteinExistence type="predicted"/>
<gene>
    <name evidence="1" type="ORF">D9Q98_002208</name>
</gene>
<keyword evidence="2" id="KW-1185">Reference proteome</keyword>
<sequence>MAAAQPQADAALDDLLAQLMEQPELEEEDLAQRIAAIEQKSAELGLNKVTAELNDGSFNAQPLAGRLKKVTGPAASLTLGGLTFGAVQPNELELAFRPLTTEPPIFKGERNGELHAYTVTSAFSVPQHNLAGISKVVGTYKTDEANPQRLTVTFTEVNLFPELDGAAADALDRWVALFDGANPGSVDATSGRVMVQLKAPASAQLDYLVMAPGWQMTRSNFGSIALLKAAA</sequence>
<organism evidence="1 2">
    <name type="scientific">Chlorella vulgaris</name>
    <name type="common">Green alga</name>
    <dbReference type="NCBI Taxonomy" id="3077"/>
    <lineage>
        <taxon>Eukaryota</taxon>
        <taxon>Viridiplantae</taxon>
        <taxon>Chlorophyta</taxon>
        <taxon>core chlorophytes</taxon>
        <taxon>Trebouxiophyceae</taxon>
        <taxon>Chlorellales</taxon>
        <taxon>Chlorellaceae</taxon>
        <taxon>Chlorella clade</taxon>
        <taxon>Chlorella</taxon>
    </lineage>
</organism>
<protein>
    <submittedName>
        <fullName evidence="1">Uncharacterized protein</fullName>
    </submittedName>
</protein>